<keyword evidence="3 5" id="KW-0863">Zinc-finger</keyword>
<evidence type="ECO:0000256" key="3">
    <source>
        <dbReference type="ARBA" id="ARBA00022771"/>
    </source>
</evidence>
<evidence type="ECO:0000256" key="5">
    <source>
        <dbReference type="PROSITE-ProRule" id="PRU00024"/>
    </source>
</evidence>
<dbReference type="InterPro" id="IPR001841">
    <property type="entry name" value="Znf_RING"/>
</dbReference>
<keyword evidence="2" id="KW-0479">Metal-binding</keyword>
<dbReference type="Gene3D" id="2.120.10.30">
    <property type="entry name" value="TolB, C-terminal domain"/>
    <property type="match status" value="1"/>
</dbReference>
<evidence type="ECO:0000259" key="6">
    <source>
        <dbReference type="PROSITE" id="PS50089"/>
    </source>
</evidence>
<dbReference type="GO" id="GO:0007155">
    <property type="term" value="P:cell adhesion"/>
    <property type="evidence" value="ECO:0007669"/>
    <property type="project" value="InterPro"/>
</dbReference>
<dbReference type="PROSITE" id="PS50119">
    <property type="entry name" value="ZF_BBOX"/>
    <property type="match status" value="1"/>
</dbReference>
<dbReference type="InterPro" id="IPR011011">
    <property type="entry name" value="Znf_FYVE_PHD"/>
</dbReference>
<dbReference type="PANTHER" id="PTHR25462:SF296">
    <property type="entry name" value="MEIOTIC P26, ISOFORM F"/>
    <property type="match status" value="1"/>
</dbReference>
<sequence length="704" mass="80388">MEDDLHREFTCPICADIFTNPKGLPCLHSFCRECLRVYITKQQEAKGRKYEFTCPVCRHNVVPPDVKKPAESWVDQFPSNHQIISLMDIMLPKKNDKPCKLCQKRDITMKAINVCRACQEEYCADCSKFHLLLKATKNHKLYPLDGISLPSRTTTAGTSLSLPEESADSFEYTVESGHCRQVKVTSESDNAECWITGAVFLEDDKVLIVDNRNLKLKLFSADFQLLTEDDSFKPYDVALIDNETVAVSDSGCVRYCDIERNSLKSSKTYNNDWKIYVPKVLSLSGYCRGICSTKGKIAVCSGKDLDKRIIFQDIEIIRHIWQDIDGKSLFREPWYCAMNESGSLIFVADGVGVEGHVICITTQGRFRWKHKFEMPRGLCICGDHLFVADMKDNSIKVISLDGKEVKTLLTREDGIQRPQCVAINSTGDKLLVSSCPPYNNDYVSVFDLTYKKGKKKRPASAQPAVHVTRQSELRFVRYKNCKKTFKMRLLQLFLTMLVIALADSNRCQFGELLYKGYPFTPFPLKRTIVFETPFEEEPAFMYAIKMLDLNYAENTRAAVELKNLTNHEFTLEMKTIHDTQIKHWRLYGEMARARIHASLLYTVLVLSILHLPGPATARCESGDEDEQGFPVSPFPIIRTIQFKTPFVAKPSVMYGITMLDINYAENNRAKIQLMGVEKSNFTVWMGTMYDTKMYGLGMRWMACD</sequence>
<dbReference type="Gene3D" id="2.60.40.2080">
    <property type="match status" value="2"/>
</dbReference>
<feature type="domain" description="RING-type" evidence="6">
    <location>
        <begin position="11"/>
        <end position="58"/>
    </location>
</feature>
<dbReference type="CDD" id="cd19757">
    <property type="entry name" value="Bbox1"/>
    <property type="match status" value="1"/>
</dbReference>
<proteinExistence type="predicted"/>
<dbReference type="GO" id="GO:0030246">
    <property type="term" value="F:carbohydrate binding"/>
    <property type="evidence" value="ECO:0007669"/>
    <property type="project" value="InterPro"/>
</dbReference>
<dbReference type="InterPro" id="IPR000315">
    <property type="entry name" value="Znf_B-box"/>
</dbReference>
<dbReference type="InterPro" id="IPR011042">
    <property type="entry name" value="6-blade_b-propeller_TolB-like"/>
</dbReference>
<name>A0A8W8LBC3_MAGGI</name>
<evidence type="ECO:0000256" key="4">
    <source>
        <dbReference type="ARBA" id="ARBA00022833"/>
    </source>
</evidence>
<dbReference type="InterPro" id="IPR017907">
    <property type="entry name" value="Znf_RING_CS"/>
</dbReference>
<organism evidence="8 9">
    <name type="scientific">Magallana gigas</name>
    <name type="common">Pacific oyster</name>
    <name type="synonym">Crassostrea gigas</name>
    <dbReference type="NCBI Taxonomy" id="29159"/>
    <lineage>
        <taxon>Eukaryota</taxon>
        <taxon>Metazoa</taxon>
        <taxon>Spiralia</taxon>
        <taxon>Lophotrochozoa</taxon>
        <taxon>Mollusca</taxon>
        <taxon>Bivalvia</taxon>
        <taxon>Autobranchia</taxon>
        <taxon>Pteriomorphia</taxon>
        <taxon>Ostreida</taxon>
        <taxon>Ostreoidea</taxon>
        <taxon>Ostreidae</taxon>
        <taxon>Magallana</taxon>
    </lineage>
</organism>
<dbReference type="SUPFAM" id="SSF57903">
    <property type="entry name" value="FYVE/PHD zinc finger"/>
    <property type="match status" value="1"/>
</dbReference>
<dbReference type="Pfam" id="PF09458">
    <property type="entry name" value="H_lectin"/>
    <property type="match status" value="2"/>
</dbReference>
<dbReference type="InterPro" id="IPR013083">
    <property type="entry name" value="Znf_RING/FYVE/PHD"/>
</dbReference>
<dbReference type="InterPro" id="IPR037221">
    <property type="entry name" value="H-type_lectin_dom_sf"/>
</dbReference>
<accession>A0A8W8LBC3</accession>
<dbReference type="Gene3D" id="3.30.40.10">
    <property type="entry name" value="Zinc/RING finger domain, C3HC4 (zinc finger)"/>
    <property type="match status" value="1"/>
</dbReference>
<evidence type="ECO:0000313" key="9">
    <source>
        <dbReference type="Proteomes" id="UP000005408"/>
    </source>
</evidence>
<protein>
    <recommendedName>
        <fullName evidence="10">Tripartite motif-containing protein 3</fullName>
    </recommendedName>
</protein>
<keyword evidence="4" id="KW-0862">Zinc</keyword>
<feature type="domain" description="B box-type" evidence="7">
    <location>
        <begin position="97"/>
        <end position="144"/>
    </location>
</feature>
<dbReference type="Proteomes" id="UP000005408">
    <property type="component" value="Unassembled WGS sequence"/>
</dbReference>
<keyword evidence="9" id="KW-1185">Reference proteome</keyword>
<dbReference type="GO" id="GO:0008270">
    <property type="term" value="F:zinc ion binding"/>
    <property type="evidence" value="ECO:0007669"/>
    <property type="project" value="UniProtKB-KW"/>
</dbReference>
<dbReference type="InterPro" id="IPR019019">
    <property type="entry name" value="H-type_lectin_domain"/>
</dbReference>
<dbReference type="SUPFAM" id="SSF141086">
    <property type="entry name" value="Agglutinin HPA-like"/>
    <property type="match status" value="2"/>
</dbReference>
<keyword evidence="1" id="KW-0597">Phosphoprotein</keyword>
<dbReference type="AlphaFoldDB" id="A0A8W8LBC3"/>
<dbReference type="SUPFAM" id="SSF57850">
    <property type="entry name" value="RING/U-box"/>
    <property type="match status" value="1"/>
</dbReference>
<dbReference type="PANTHER" id="PTHR25462">
    <property type="entry name" value="BONUS, ISOFORM C-RELATED"/>
    <property type="match status" value="1"/>
</dbReference>
<evidence type="ECO:0000259" key="7">
    <source>
        <dbReference type="PROSITE" id="PS50119"/>
    </source>
</evidence>
<dbReference type="EnsemblMetazoa" id="G27301.2">
    <property type="protein sequence ID" value="G27301.2:cds"/>
    <property type="gene ID" value="G27301"/>
</dbReference>
<dbReference type="PROSITE" id="PS00518">
    <property type="entry name" value="ZF_RING_1"/>
    <property type="match status" value="1"/>
</dbReference>
<dbReference type="InterPro" id="IPR047153">
    <property type="entry name" value="TRIM45/56/19-like"/>
</dbReference>
<dbReference type="InterPro" id="IPR027370">
    <property type="entry name" value="Znf-RING_euk"/>
</dbReference>
<evidence type="ECO:0000313" key="8">
    <source>
        <dbReference type="EnsemblMetazoa" id="G27301.2:cds"/>
    </source>
</evidence>
<dbReference type="SMART" id="SM00184">
    <property type="entry name" value="RING"/>
    <property type="match status" value="1"/>
</dbReference>
<evidence type="ECO:0000256" key="1">
    <source>
        <dbReference type="ARBA" id="ARBA00022553"/>
    </source>
</evidence>
<dbReference type="Gene3D" id="4.10.830.40">
    <property type="match status" value="1"/>
</dbReference>
<evidence type="ECO:0000256" key="2">
    <source>
        <dbReference type="ARBA" id="ARBA00022723"/>
    </source>
</evidence>
<dbReference type="PROSITE" id="PS50089">
    <property type="entry name" value="ZF_RING_2"/>
    <property type="match status" value="1"/>
</dbReference>
<dbReference type="Pfam" id="PF13445">
    <property type="entry name" value="zf-RING_UBOX"/>
    <property type="match status" value="1"/>
</dbReference>
<evidence type="ECO:0008006" key="10">
    <source>
        <dbReference type="Google" id="ProtNLM"/>
    </source>
</evidence>
<dbReference type="SUPFAM" id="SSF75011">
    <property type="entry name" value="3-carboxy-cis,cis-mucoante lactonizing enzyme"/>
    <property type="match status" value="1"/>
</dbReference>
<reference evidence="8" key="1">
    <citation type="submission" date="2022-08" db="UniProtKB">
        <authorList>
            <consortium name="EnsemblMetazoa"/>
        </authorList>
    </citation>
    <scope>IDENTIFICATION</scope>
    <source>
        <strain evidence="8">05x7-T-G4-1.051#20</strain>
    </source>
</reference>